<proteinExistence type="predicted"/>
<accession>U7D6S9</accession>
<protein>
    <submittedName>
        <fullName evidence="1">Uncharacterized protein</fullName>
    </submittedName>
</protein>
<organism evidence="1 2">
    <name type="scientific">Chitinivibrio alkaliphilus ACht1</name>
    <dbReference type="NCBI Taxonomy" id="1313304"/>
    <lineage>
        <taxon>Bacteria</taxon>
        <taxon>Pseudomonadati</taxon>
        <taxon>Fibrobacterota</taxon>
        <taxon>Chitinivibrionia</taxon>
        <taxon>Chitinivibrionales</taxon>
        <taxon>Chitinivibrionaceae</taxon>
        <taxon>Chitinivibrio</taxon>
    </lineage>
</organism>
<reference evidence="1 2" key="1">
    <citation type="journal article" date="2013" name="Environ. Microbiol.">
        <title>Genome analysis of Chitinivibrio alkaliphilus gen. nov., sp. nov., a novel extremely haloalkaliphilic anaerobic chitinolytic bacterium from the candidate phylum Termite Group 3.</title>
        <authorList>
            <person name="Sorokin D.Y."/>
            <person name="Gumerov V.M."/>
            <person name="Rakitin A.L."/>
            <person name="Beletsky A.V."/>
            <person name="Damste J.S."/>
            <person name="Muyzer G."/>
            <person name="Mardanov A.V."/>
            <person name="Ravin N.V."/>
        </authorList>
    </citation>
    <scope>NUCLEOTIDE SEQUENCE [LARGE SCALE GENOMIC DNA]</scope>
    <source>
        <strain evidence="1 2">ACht1</strain>
    </source>
</reference>
<comment type="caution">
    <text evidence="1">The sequence shown here is derived from an EMBL/GenBank/DDBJ whole genome shotgun (WGS) entry which is preliminary data.</text>
</comment>
<evidence type="ECO:0000313" key="1">
    <source>
        <dbReference type="EMBL" id="ERP31276.1"/>
    </source>
</evidence>
<dbReference type="AlphaFoldDB" id="U7D6S9"/>
<dbReference type="EMBL" id="ASJR01000015">
    <property type="protein sequence ID" value="ERP31276.1"/>
    <property type="molecule type" value="Genomic_DNA"/>
</dbReference>
<dbReference type="Proteomes" id="UP000017148">
    <property type="component" value="Unassembled WGS sequence"/>
</dbReference>
<evidence type="ECO:0000313" key="2">
    <source>
        <dbReference type="Proteomes" id="UP000017148"/>
    </source>
</evidence>
<sequence length="81" mass="9505">MGIRWIRNVLVDGEETTLEIQLGYRHMGDKCYVRIGNELEHYFDTASENRDEIVLQGLHILQDKLQNSVVTNHDGSLYEWQ</sequence>
<keyword evidence="2" id="KW-1185">Reference proteome</keyword>
<name>U7D6S9_9BACT</name>
<dbReference type="STRING" id="1313304.CALK_1764"/>
<dbReference type="RefSeq" id="WP_022637199.1">
    <property type="nucleotide sequence ID" value="NZ_ASJR01000015.1"/>
</dbReference>
<gene>
    <name evidence="1" type="ORF">CALK_1764</name>
</gene>